<feature type="region of interest" description="Disordered" evidence="1">
    <location>
        <begin position="58"/>
        <end position="82"/>
    </location>
</feature>
<gene>
    <name evidence="2" type="ORF">JTE90_022216</name>
</gene>
<evidence type="ECO:0000313" key="3">
    <source>
        <dbReference type="Proteomes" id="UP000827092"/>
    </source>
</evidence>
<sequence length="82" mass="9269">MVAFPDPKVIVRLEIVRLMDPAPRTKRWVQSCFSGPKGYRILLEIVRPMDPVPKARVGIHGRLSGPKGHRTVRNWATDGPRS</sequence>
<organism evidence="2 3">
    <name type="scientific">Oedothorax gibbosus</name>
    <dbReference type="NCBI Taxonomy" id="931172"/>
    <lineage>
        <taxon>Eukaryota</taxon>
        <taxon>Metazoa</taxon>
        <taxon>Ecdysozoa</taxon>
        <taxon>Arthropoda</taxon>
        <taxon>Chelicerata</taxon>
        <taxon>Arachnida</taxon>
        <taxon>Araneae</taxon>
        <taxon>Araneomorphae</taxon>
        <taxon>Entelegynae</taxon>
        <taxon>Araneoidea</taxon>
        <taxon>Linyphiidae</taxon>
        <taxon>Erigoninae</taxon>
        <taxon>Oedothorax</taxon>
    </lineage>
</organism>
<dbReference type="AlphaFoldDB" id="A0AAV6UBQ2"/>
<dbReference type="EMBL" id="JAFNEN010000523">
    <property type="protein sequence ID" value="KAG8181278.1"/>
    <property type="molecule type" value="Genomic_DNA"/>
</dbReference>
<comment type="caution">
    <text evidence="2">The sequence shown here is derived from an EMBL/GenBank/DDBJ whole genome shotgun (WGS) entry which is preliminary data.</text>
</comment>
<evidence type="ECO:0000313" key="2">
    <source>
        <dbReference type="EMBL" id="KAG8181278.1"/>
    </source>
</evidence>
<protein>
    <submittedName>
        <fullName evidence="2">Uncharacterized protein</fullName>
    </submittedName>
</protein>
<evidence type="ECO:0000256" key="1">
    <source>
        <dbReference type="SAM" id="MobiDB-lite"/>
    </source>
</evidence>
<accession>A0AAV6UBQ2</accession>
<dbReference type="Proteomes" id="UP000827092">
    <property type="component" value="Unassembled WGS sequence"/>
</dbReference>
<proteinExistence type="predicted"/>
<keyword evidence="3" id="KW-1185">Reference proteome</keyword>
<name>A0AAV6UBQ2_9ARAC</name>
<reference evidence="2 3" key="1">
    <citation type="journal article" date="2022" name="Nat. Ecol. Evol.">
        <title>A masculinizing supergene underlies an exaggerated male reproductive morph in a spider.</title>
        <authorList>
            <person name="Hendrickx F."/>
            <person name="De Corte Z."/>
            <person name="Sonet G."/>
            <person name="Van Belleghem S.M."/>
            <person name="Kostlbacher S."/>
            <person name="Vangestel C."/>
        </authorList>
    </citation>
    <scope>NUCLEOTIDE SEQUENCE [LARGE SCALE GENOMIC DNA]</scope>
    <source>
        <strain evidence="2">W744_W776</strain>
    </source>
</reference>